<dbReference type="AlphaFoldDB" id="A0A1J5SCS3"/>
<dbReference type="SUPFAM" id="SSF55785">
    <property type="entry name" value="PYP-like sensor domain (PAS domain)"/>
    <property type="match status" value="1"/>
</dbReference>
<dbReference type="CDD" id="cd00156">
    <property type="entry name" value="REC"/>
    <property type="match status" value="1"/>
</dbReference>
<dbReference type="SUPFAM" id="SSF52172">
    <property type="entry name" value="CheY-like"/>
    <property type="match status" value="1"/>
</dbReference>
<dbReference type="Pfam" id="PF00072">
    <property type="entry name" value="Response_reg"/>
    <property type="match status" value="1"/>
</dbReference>
<evidence type="ECO:0000256" key="4">
    <source>
        <dbReference type="ARBA" id="ARBA00022679"/>
    </source>
</evidence>
<dbReference type="GO" id="GO:0009927">
    <property type="term" value="F:histidine phosphotransfer kinase activity"/>
    <property type="evidence" value="ECO:0007669"/>
    <property type="project" value="TreeGrafter"/>
</dbReference>
<dbReference type="PANTHER" id="PTHR43047">
    <property type="entry name" value="TWO-COMPONENT HISTIDINE PROTEIN KINASE"/>
    <property type="match status" value="1"/>
</dbReference>
<comment type="catalytic activity">
    <reaction evidence="1">
        <text>ATP + protein L-histidine = ADP + protein N-phospho-L-histidine.</text>
        <dbReference type="EC" id="2.7.13.3"/>
    </reaction>
</comment>
<evidence type="ECO:0000313" key="10">
    <source>
        <dbReference type="EMBL" id="OIR06305.1"/>
    </source>
</evidence>
<dbReference type="InterPro" id="IPR000700">
    <property type="entry name" value="PAS-assoc_C"/>
</dbReference>
<dbReference type="CDD" id="cd16922">
    <property type="entry name" value="HATPase_EvgS-ArcB-TorS-like"/>
    <property type="match status" value="1"/>
</dbReference>
<dbReference type="GO" id="GO:0000155">
    <property type="term" value="F:phosphorelay sensor kinase activity"/>
    <property type="evidence" value="ECO:0007669"/>
    <property type="project" value="InterPro"/>
</dbReference>
<dbReference type="Gene3D" id="3.30.450.20">
    <property type="entry name" value="PAS domain"/>
    <property type="match status" value="1"/>
</dbReference>
<evidence type="ECO:0000259" key="7">
    <source>
        <dbReference type="PROSITE" id="PS50109"/>
    </source>
</evidence>
<keyword evidence="5" id="KW-0418">Kinase</keyword>
<comment type="caution">
    <text evidence="10">The sequence shown here is derived from an EMBL/GenBank/DDBJ whole genome shotgun (WGS) entry which is preliminary data.</text>
</comment>
<dbReference type="Gene3D" id="3.30.565.10">
    <property type="entry name" value="Histidine kinase-like ATPase, C-terminal domain"/>
    <property type="match status" value="1"/>
</dbReference>
<gene>
    <name evidence="10" type="primary">pleC_1</name>
    <name evidence="10" type="ORF">GALL_114950</name>
</gene>
<sequence>MSPSLRVLFVEDSDIDAQLVLHQLAHAGYSVNPRRVETEEELRAALVGTDWDLILCDYQLPRFSAPEALRIVREHGLDVPFIVVSGSISADLAVDMMRRGAHDYLIKGDMARFVPAVERELRETATRRAHREAEAARSQAEEARRASEARYREVFQITSDLILCFEIGPGGEPRLRQWNTTAARLLGIEVGPDGDARMPASFSSELAVALKDCAARNTLRSRDLPLTPPGAADAHHFHTTFHPIAEHDGQVSRVFVVGRDVTERKRGEEALRRAHDDLERRVLERTAELTAANARLRELDRLKSEFLATMSHELRTPLNAIIGFTGLVKDEIPGPLNPEQKRQLAMAYSSSKHLLGLINDLLDVSRIEAGGFRLNREAFDFAGVVAEAVGQVRPLAEARRLTLCTEMPPGALPMFGDRRRCLQILINLAHNAVKFTEQGGVDIAVRAAAEEIRIDVTDTGVGIAPAQVSQLFEAFRQFDTSSRRNREGTGLGLYLCRKLLNLMGGDISVESTLGRGSRFSVRLPRNAPTDGPAATTRALPPTP</sequence>
<dbReference type="InterPro" id="IPR003594">
    <property type="entry name" value="HATPase_dom"/>
</dbReference>
<dbReference type="Gene3D" id="1.10.287.130">
    <property type="match status" value="1"/>
</dbReference>
<dbReference type="SUPFAM" id="SSF47384">
    <property type="entry name" value="Homodimeric domain of signal transducing histidine kinase"/>
    <property type="match status" value="1"/>
</dbReference>
<evidence type="ECO:0000256" key="3">
    <source>
        <dbReference type="ARBA" id="ARBA00022553"/>
    </source>
</evidence>
<dbReference type="Gene3D" id="3.40.50.2300">
    <property type="match status" value="1"/>
</dbReference>
<feature type="domain" description="Response regulatory" evidence="8">
    <location>
        <begin position="6"/>
        <end position="122"/>
    </location>
</feature>
<feature type="region of interest" description="Disordered" evidence="6">
    <location>
        <begin position="520"/>
        <end position="543"/>
    </location>
</feature>
<dbReference type="InterPro" id="IPR035965">
    <property type="entry name" value="PAS-like_dom_sf"/>
</dbReference>
<dbReference type="InterPro" id="IPR011006">
    <property type="entry name" value="CheY-like_superfamily"/>
</dbReference>
<dbReference type="PRINTS" id="PR00344">
    <property type="entry name" value="BCTRLSENSOR"/>
</dbReference>
<keyword evidence="3" id="KW-0597">Phosphoprotein</keyword>
<accession>A0A1J5SCS3</accession>
<dbReference type="EMBL" id="MLJW01000044">
    <property type="protein sequence ID" value="OIR06305.1"/>
    <property type="molecule type" value="Genomic_DNA"/>
</dbReference>
<dbReference type="CDD" id="cd00082">
    <property type="entry name" value="HisKA"/>
    <property type="match status" value="1"/>
</dbReference>
<dbReference type="SUPFAM" id="SSF55874">
    <property type="entry name" value="ATPase domain of HSP90 chaperone/DNA topoisomerase II/histidine kinase"/>
    <property type="match status" value="1"/>
</dbReference>
<dbReference type="FunFam" id="3.30.565.10:FF:000010">
    <property type="entry name" value="Sensor histidine kinase RcsC"/>
    <property type="match status" value="1"/>
</dbReference>
<dbReference type="InterPro" id="IPR013656">
    <property type="entry name" value="PAS_4"/>
</dbReference>
<dbReference type="InterPro" id="IPR036890">
    <property type="entry name" value="HATPase_C_sf"/>
</dbReference>
<dbReference type="InterPro" id="IPR005467">
    <property type="entry name" value="His_kinase_dom"/>
</dbReference>
<dbReference type="Pfam" id="PF02518">
    <property type="entry name" value="HATPase_c"/>
    <property type="match status" value="1"/>
</dbReference>
<feature type="compositionally biased region" description="Low complexity" evidence="6">
    <location>
        <begin position="532"/>
        <end position="543"/>
    </location>
</feature>
<dbReference type="PROSITE" id="PS50110">
    <property type="entry name" value="RESPONSE_REGULATORY"/>
    <property type="match status" value="1"/>
</dbReference>
<dbReference type="EC" id="2.7.13.3" evidence="2"/>
<evidence type="ECO:0000259" key="8">
    <source>
        <dbReference type="PROSITE" id="PS50110"/>
    </source>
</evidence>
<evidence type="ECO:0000256" key="6">
    <source>
        <dbReference type="SAM" id="MobiDB-lite"/>
    </source>
</evidence>
<feature type="domain" description="Histidine kinase" evidence="7">
    <location>
        <begin position="309"/>
        <end position="527"/>
    </location>
</feature>
<dbReference type="InterPro" id="IPR001789">
    <property type="entry name" value="Sig_transdc_resp-reg_receiver"/>
</dbReference>
<dbReference type="Pfam" id="PF00512">
    <property type="entry name" value="HisKA"/>
    <property type="match status" value="1"/>
</dbReference>
<dbReference type="SMART" id="SM00387">
    <property type="entry name" value="HATPase_c"/>
    <property type="match status" value="1"/>
</dbReference>
<proteinExistence type="predicted"/>
<dbReference type="InterPro" id="IPR036097">
    <property type="entry name" value="HisK_dim/P_sf"/>
</dbReference>
<evidence type="ECO:0000256" key="2">
    <source>
        <dbReference type="ARBA" id="ARBA00012438"/>
    </source>
</evidence>
<name>A0A1J5SCS3_9ZZZZ</name>
<dbReference type="SMART" id="SM00448">
    <property type="entry name" value="REC"/>
    <property type="match status" value="1"/>
</dbReference>
<dbReference type="PROSITE" id="PS50113">
    <property type="entry name" value="PAC"/>
    <property type="match status" value="1"/>
</dbReference>
<dbReference type="InterPro" id="IPR004358">
    <property type="entry name" value="Sig_transdc_His_kin-like_C"/>
</dbReference>
<evidence type="ECO:0000256" key="5">
    <source>
        <dbReference type="ARBA" id="ARBA00022777"/>
    </source>
</evidence>
<protein>
    <recommendedName>
        <fullName evidence="2">histidine kinase</fullName>
        <ecNumber evidence="2">2.7.13.3</ecNumber>
    </recommendedName>
</protein>
<evidence type="ECO:0000256" key="1">
    <source>
        <dbReference type="ARBA" id="ARBA00000085"/>
    </source>
</evidence>
<dbReference type="GO" id="GO:0005886">
    <property type="term" value="C:plasma membrane"/>
    <property type="evidence" value="ECO:0007669"/>
    <property type="project" value="TreeGrafter"/>
</dbReference>
<evidence type="ECO:0000259" key="9">
    <source>
        <dbReference type="PROSITE" id="PS50113"/>
    </source>
</evidence>
<feature type="domain" description="PAC" evidence="9">
    <location>
        <begin position="220"/>
        <end position="273"/>
    </location>
</feature>
<dbReference type="InterPro" id="IPR003661">
    <property type="entry name" value="HisK_dim/P_dom"/>
</dbReference>
<dbReference type="PROSITE" id="PS50109">
    <property type="entry name" value="HIS_KIN"/>
    <property type="match status" value="1"/>
</dbReference>
<keyword evidence="4 10" id="KW-0808">Transferase</keyword>
<dbReference type="Pfam" id="PF08448">
    <property type="entry name" value="PAS_4"/>
    <property type="match status" value="1"/>
</dbReference>
<dbReference type="SMART" id="SM00388">
    <property type="entry name" value="HisKA"/>
    <property type="match status" value="1"/>
</dbReference>
<dbReference type="PANTHER" id="PTHR43047:SF72">
    <property type="entry name" value="OSMOSENSING HISTIDINE PROTEIN KINASE SLN1"/>
    <property type="match status" value="1"/>
</dbReference>
<organism evidence="10">
    <name type="scientific">mine drainage metagenome</name>
    <dbReference type="NCBI Taxonomy" id="410659"/>
    <lineage>
        <taxon>unclassified sequences</taxon>
        <taxon>metagenomes</taxon>
        <taxon>ecological metagenomes</taxon>
    </lineage>
</organism>
<reference evidence="10" key="1">
    <citation type="submission" date="2016-10" db="EMBL/GenBank/DDBJ databases">
        <title>Sequence of Gallionella enrichment culture.</title>
        <authorList>
            <person name="Poehlein A."/>
            <person name="Muehling M."/>
            <person name="Daniel R."/>
        </authorList>
    </citation>
    <scope>NUCLEOTIDE SEQUENCE</scope>
</reference>